<proteinExistence type="predicted"/>
<dbReference type="EMBL" id="BMHC01000019">
    <property type="protein sequence ID" value="GGI31060.1"/>
    <property type="molecule type" value="Genomic_DNA"/>
</dbReference>
<keyword evidence="1" id="KW-0175">Coiled coil</keyword>
<protein>
    <recommendedName>
        <fullName evidence="6">Phasin family protein</fullName>
    </recommendedName>
</protein>
<evidence type="ECO:0000313" key="3">
    <source>
        <dbReference type="EMBL" id="QOZ58039.1"/>
    </source>
</evidence>
<feature type="coiled-coil region" evidence="1">
    <location>
        <begin position="40"/>
        <end position="67"/>
    </location>
</feature>
<sequence length="202" mass="22179">MSEQSSVHFYLNWAKERIDEMDAALASFEVKAGEAKAESKVKAEQIIADLKKRRDEFQVQLKAQAEAGEAAWARGRTELEKQWDGFEAQMKTYFESAGKQFEQQQATFKDIAAAQGKAWREAADKFREAAGRVAAAHAGDLEAALKQMKSDASQAEAQLQKLKQAGSESWSVLSAALAESRKAFDQANQAAWNALKGSGSKS</sequence>
<dbReference type="OrthoDB" id="6859560at2"/>
<evidence type="ECO:0000313" key="5">
    <source>
        <dbReference type="Proteomes" id="UP000625079"/>
    </source>
</evidence>
<evidence type="ECO:0000256" key="1">
    <source>
        <dbReference type="SAM" id="Coils"/>
    </source>
</evidence>
<reference evidence="2" key="3">
    <citation type="submission" date="2022-12" db="EMBL/GenBank/DDBJ databases">
        <authorList>
            <person name="Sun Q."/>
            <person name="Zhou Y."/>
        </authorList>
    </citation>
    <scope>NUCLEOTIDE SEQUENCE</scope>
    <source>
        <strain evidence="2">CGMCC 1.15034</strain>
    </source>
</reference>
<dbReference type="AlphaFoldDB" id="A0A410UZZ5"/>
<dbReference type="RefSeq" id="WP_128963762.1">
    <property type="nucleotide sequence ID" value="NZ_BMHC01000019.1"/>
</dbReference>
<evidence type="ECO:0000313" key="2">
    <source>
        <dbReference type="EMBL" id="GGI31060.1"/>
    </source>
</evidence>
<dbReference type="EMBL" id="CP030057">
    <property type="protein sequence ID" value="QOZ58039.1"/>
    <property type="molecule type" value="Genomic_DNA"/>
</dbReference>
<name>A0A410UZZ5_9BRAD</name>
<dbReference type="SUPFAM" id="SSF58113">
    <property type="entry name" value="Apolipoprotein A-I"/>
    <property type="match status" value="1"/>
</dbReference>
<dbReference type="Proteomes" id="UP000625079">
    <property type="component" value="Unassembled WGS sequence"/>
</dbReference>
<organism evidence="2 5">
    <name type="scientific">Bradyrhizobium guangdongense</name>
    <dbReference type="NCBI Taxonomy" id="1325090"/>
    <lineage>
        <taxon>Bacteria</taxon>
        <taxon>Pseudomonadati</taxon>
        <taxon>Pseudomonadota</taxon>
        <taxon>Alphaproteobacteria</taxon>
        <taxon>Hyphomicrobiales</taxon>
        <taxon>Nitrobacteraceae</taxon>
        <taxon>Bradyrhizobium</taxon>
    </lineage>
</organism>
<evidence type="ECO:0000313" key="4">
    <source>
        <dbReference type="Proteomes" id="UP000593880"/>
    </source>
</evidence>
<evidence type="ECO:0008006" key="6">
    <source>
        <dbReference type="Google" id="ProtNLM"/>
    </source>
</evidence>
<feature type="coiled-coil region" evidence="1">
    <location>
        <begin position="138"/>
        <end position="165"/>
    </location>
</feature>
<keyword evidence="4" id="KW-1185">Reference proteome</keyword>
<reference evidence="2" key="1">
    <citation type="journal article" date="2014" name="Int. J. Syst. Evol. Microbiol.">
        <title>Complete genome sequence of Corynebacterium casei LMG S-19264T (=DSM 44701T), isolated from a smear-ripened cheese.</title>
        <authorList>
            <consortium name="US DOE Joint Genome Institute (JGI-PGF)"/>
            <person name="Walter F."/>
            <person name="Albersmeier A."/>
            <person name="Kalinowski J."/>
            <person name="Ruckert C."/>
        </authorList>
    </citation>
    <scope>NUCLEOTIDE SEQUENCE</scope>
    <source>
        <strain evidence="2">CGMCC 1.15034</strain>
    </source>
</reference>
<dbReference type="Proteomes" id="UP000593880">
    <property type="component" value="Chromosome"/>
</dbReference>
<reference evidence="3 4" key="2">
    <citation type="submission" date="2018-06" db="EMBL/GenBank/DDBJ databases">
        <title>Comparative genomics of rhizobia nodulating Arachis hypogaea in China.</title>
        <authorList>
            <person name="Li Y."/>
        </authorList>
    </citation>
    <scope>NUCLEOTIDE SEQUENCE [LARGE SCALE GENOMIC DNA]</scope>
    <source>
        <strain evidence="3 4">CCBAU 51658</strain>
    </source>
</reference>
<gene>
    <name evidence="2" type="ORF">GCM10010987_62540</name>
    <name evidence="3" type="ORF">XH86_04220</name>
</gene>
<accession>A0A410UZZ5</accession>